<comment type="caution">
    <text evidence="1">The sequence shown here is derived from an EMBL/GenBank/DDBJ whole genome shotgun (WGS) entry which is preliminary data.</text>
</comment>
<evidence type="ECO:0000313" key="2">
    <source>
        <dbReference type="Proteomes" id="UP000729402"/>
    </source>
</evidence>
<accession>A0A8J5W517</accession>
<dbReference type="AlphaFoldDB" id="A0A8J5W517"/>
<reference evidence="1" key="1">
    <citation type="journal article" date="2021" name="bioRxiv">
        <title>Whole Genome Assembly and Annotation of Northern Wild Rice, Zizania palustris L., Supports a Whole Genome Duplication in the Zizania Genus.</title>
        <authorList>
            <person name="Haas M."/>
            <person name="Kono T."/>
            <person name="Macchietto M."/>
            <person name="Millas R."/>
            <person name="McGilp L."/>
            <person name="Shao M."/>
            <person name="Duquette J."/>
            <person name="Hirsch C.N."/>
            <person name="Kimball J."/>
        </authorList>
    </citation>
    <scope>NUCLEOTIDE SEQUENCE</scope>
    <source>
        <tissue evidence="1">Fresh leaf tissue</tissue>
    </source>
</reference>
<name>A0A8J5W517_ZIZPA</name>
<organism evidence="1 2">
    <name type="scientific">Zizania palustris</name>
    <name type="common">Northern wild rice</name>
    <dbReference type="NCBI Taxonomy" id="103762"/>
    <lineage>
        <taxon>Eukaryota</taxon>
        <taxon>Viridiplantae</taxon>
        <taxon>Streptophyta</taxon>
        <taxon>Embryophyta</taxon>
        <taxon>Tracheophyta</taxon>
        <taxon>Spermatophyta</taxon>
        <taxon>Magnoliopsida</taxon>
        <taxon>Liliopsida</taxon>
        <taxon>Poales</taxon>
        <taxon>Poaceae</taxon>
        <taxon>BOP clade</taxon>
        <taxon>Oryzoideae</taxon>
        <taxon>Oryzeae</taxon>
        <taxon>Zizaniinae</taxon>
        <taxon>Zizania</taxon>
    </lineage>
</organism>
<evidence type="ECO:0000313" key="1">
    <source>
        <dbReference type="EMBL" id="KAG8077089.1"/>
    </source>
</evidence>
<dbReference type="Proteomes" id="UP000729402">
    <property type="component" value="Unassembled WGS sequence"/>
</dbReference>
<sequence length="75" mass="8226">MVAVVVAWTDPLEAGLDEDLLYANGDDAVEESKDLLKSDSKLSRASVPKVGCLDCIDHNSRIGWHMVDPLAKLCW</sequence>
<reference evidence="1" key="2">
    <citation type="submission" date="2021-02" db="EMBL/GenBank/DDBJ databases">
        <authorList>
            <person name="Kimball J.A."/>
            <person name="Haas M.W."/>
            <person name="Macchietto M."/>
            <person name="Kono T."/>
            <person name="Duquette J."/>
            <person name="Shao M."/>
        </authorList>
    </citation>
    <scope>NUCLEOTIDE SEQUENCE</scope>
    <source>
        <tissue evidence="1">Fresh leaf tissue</tissue>
    </source>
</reference>
<protein>
    <submittedName>
        <fullName evidence="1">Uncharacterized protein</fullName>
    </submittedName>
</protein>
<proteinExistence type="predicted"/>
<keyword evidence="2" id="KW-1185">Reference proteome</keyword>
<gene>
    <name evidence="1" type="ORF">GUJ93_ZPchr0006g46195</name>
</gene>
<dbReference type="EMBL" id="JAAALK010000283">
    <property type="protein sequence ID" value="KAG8077089.1"/>
    <property type="molecule type" value="Genomic_DNA"/>
</dbReference>